<dbReference type="EnsemblMetazoa" id="G25088.2">
    <property type="protein sequence ID" value="G25088.2:cds"/>
    <property type="gene ID" value="G25088"/>
</dbReference>
<evidence type="ECO:0000313" key="3">
    <source>
        <dbReference type="Proteomes" id="UP000005408"/>
    </source>
</evidence>
<dbReference type="EnsemblMetazoa" id="G25088.3">
    <property type="protein sequence ID" value="G25088.3:cds"/>
    <property type="gene ID" value="G25088"/>
</dbReference>
<dbReference type="AlphaFoldDB" id="A0A8W8KY65"/>
<dbReference type="EnsemblMetazoa" id="G25088.1">
    <property type="protein sequence ID" value="G25088.1:cds"/>
    <property type="gene ID" value="G25088"/>
</dbReference>
<accession>A0A8W8KY65</accession>
<sequence length="308" mass="35782">MPTGHVLPGYGQPVTYLRRAKSAYPLDKSKIKEYAAQNVPAPERNELLRIKSQARDQWLGLDRAATTYDFQFKYRNLDQPTQSRPTSPTRKNKPHPPLVFLTNRLHYVPGYHNADTTINRPVYQVDASVPYEEQAQRWALRDKYIGKPSAKAINQYTDKYGYREYFDPVEAQAAEAWTKLADDKDLYQLPNVLDEQKGKHITEPNVEHGIPLQEPQRPKTAMASTYRWMKYAGASENMELHRALEAIRNRGQMPNMMRYSRNGIGSTEMRRRDDIEAVQRTRYVAKPSRGDFLMHPDWPSSIPHHRVE</sequence>
<dbReference type="OMA" id="NRLHYIE"/>
<evidence type="ECO:0000256" key="1">
    <source>
        <dbReference type="SAM" id="MobiDB-lite"/>
    </source>
</evidence>
<keyword evidence="3" id="KW-1185">Reference proteome</keyword>
<proteinExistence type="predicted"/>
<dbReference type="OrthoDB" id="9972253at2759"/>
<organism evidence="2 3">
    <name type="scientific">Magallana gigas</name>
    <name type="common">Pacific oyster</name>
    <name type="synonym">Crassostrea gigas</name>
    <dbReference type="NCBI Taxonomy" id="29159"/>
    <lineage>
        <taxon>Eukaryota</taxon>
        <taxon>Metazoa</taxon>
        <taxon>Spiralia</taxon>
        <taxon>Lophotrochozoa</taxon>
        <taxon>Mollusca</taxon>
        <taxon>Bivalvia</taxon>
        <taxon>Autobranchia</taxon>
        <taxon>Pteriomorphia</taxon>
        <taxon>Ostreida</taxon>
        <taxon>Ostreoidea</taxon>
        <taxon>Ostreidae</taxon>
        <taxon>Magallana</taxon>
    </lineage>
</organism>
<feature type="compositionally biased region" description="Polar residues" evidence="1">
    <location>
        <begin position="78"/>
        <end position="89"/>
    </location>
</feature>
<name>A0A8W8KY65_MAGGI</name>
<dbReference type="Proteomes" id="UP000005408">
    <property type="component" value="Unassembled WGS sequence"/>
</dbReference>
<reference evidence="2" key="1">
    <citation type="submission" date="2022-08" db="UniProtKB">
        <authorList>
            <consortium name="EnsemblMetazoa"/>
        </authorList>
    </citation>
    <scope>IDENTIFICATION</scope>
    <source>
        <strain evidence="2">05x7-T-G4-1.051#20</strain>
    </source>
</reference>
<protein>
    <submittedName>
        <fullName evidence="2">Uncharacterized protein</fullName>
    </submittedName>
</protein>
<feature type="region of interest" description="Disordered" evidence="1">
    <location>
        <begin position="75"/>
        <end position="96"/>
    </location>
</feature>
<evidence type="ECO:0000313" key="2">
    <source>
        <dbReference type="EnsemblMetazoa" id="G25088.3:cds"/>
    </source>
</evidence>